<organism evidence="1 2">
    <name type="scientific">Dentiscutata heterogama</name>
    <dbReference type="NCBI Taxonomy" id="1316150"/>
    <lineage>
        <taxon>Eukaryota</taxon>
        <taxon>Fungi</taxon>
        <taxon>Fungi incertae sedis</taxon>
        <taxon>Mucoromycota</taxon>
        <taxon>Glomeromycotina</taxon>
        <taxon>Glomeromycetes</taxon>
        <taxon>Diversisporales</taxon>
        <taxon>Gigasporaceae</taxon>
        <taxon>Dentiscutata</taxon>
    </lineage>
</organism>
<gene>
    <name evidence="1" type="ORF">DHETER_LOCUS2812</name>
</gene>
<dbReference type="EMBL" id="CAJVPU010002195">
    <property type="protein sequence ID" value="CAG8496657.1"/>
    <property type="molecule type" value="Genomic_DNA"/>
</dbReference>
<name>A0ACA9KYT5_9GLOM</name>
<proteinExistence type="predicted"/>
<reference evidence="1" key="1">
    <citation type="submission" date="2021-06" db="EMBL/GenBank/DDBJ databases">
        <authorList>
            <person name="Kallberg Y."/>
            <person name="Tangrot J."/>
            <person name="Rosling A."/>
        </authorList>
    </citation>
    <scope>NUCLEOTIDE SEQUENCE</scope>
    <source>
        <strain evidence="1">IL203A</strain>
    </source>
</reference>
<comment type="caution">
    <text evidence="1">The sequence shown here is derived from an EMBL/GenBank/DDBJ whole genome shotgun (WGS) entry which is preliminary data.</text>
</comment>
<sequence>MRCRRHEERSSEHLAHLKLLLTCWVAISSIPSIYIGGKDRTNVSLIKGEIPVDWKAFLESVNGKLETVSRRLA</sequence>
<protein>
    <submittedName>
        <fullName evidence="1">9704_t:CDS:1</fullName>
    </submittedName>
</protein>
<accession>A0ACA9KYT5</accession>
<evidence type="ECO:0000313" key="1">
    <source>
        <dbReference type="EMBL" id="CAG8496657.1"/>
    </source>
</evidence>
<evidence type="ECO:0000313" key="2">
    <source>
        <dbReference type="Proteomes" id="UP000789702"/>
    </source>
</evidence>
<keyword evidence="2" id="KW-1185">Reference proteome</keyword>
<dbReference type="Proteomes" id="UP000789702">
    <property type="component" value="Unassembled WGS sequence"/>
</dbReference>